<protein>
    <submittedName>
        <fullName evidence="2">Uncharacterized protein</fullName>
    </submittedName>
</protein>
<proteinExistence type="predicted"/>
<comment type="caution">
    <text evidence="2">The sequence shown here is derived from an EMBL/GenBank/DDBJ whole genome shotgun (WGS) entry which is preliminary data.</text>
</comment>
<evidence type="ECO:0000313" key="2">
    <source>
        <dbReference type="EMBL" id="RXI04431.1"/>
    </source>
</evidence>
<feature type="transmembrane region" description="Helical" evidence="1">
    <location>
        <begin position="156"/>
        <end position="175"/>
    </location>
</feature>
<keyword evidence="1" id="KW-0472">Membrane</keyword>
<gene>
    <name evidence="2" type="ORF">DVH24_038705</name>
</gene>
<dbReference type="EMBL" id="RDQH01000329">
    <property type="protein sequence ID" value="RXI04431.1"/>
    <property type="molecule type" value="Genomic_DNA"/>
</dbReference>
<dbReference type="AlphaFoldDB" id="A0A498KAF0"/>
<sequence length="226" mass="25007">MNHNRISFPTKIKIEFQINTLKPTNPNPSRAGELSHGLGPFRNSVLGELTREHEPHGGLDFPGSDRRFLVVPREPGQLLGELLEDVVDEAVHDSHGLAGDPDVRVDLLQHLEDVDLVGLHALLRSLLLLVSGGGSGLLRELLSGLGLFLGGGFLRHGRLLLLCWLLLGGLLLGFGRHCQSWVREKLGDLGIFRFGLKDSESWMFRDGLRDEENVFLYNGERLDSIG</sequence>
<dbReference type="Proteomes" id="UP000290289">
    <property type="component" value="Chromosome 3"/>
</dbReference>
<keyword evidence="3" id="KW-1185">Reference proteome</keyword>
<accession>A0A498KAF0</accession>
<dbReference type="STRING" id="3750.A0A498KAF0"/>
<name>A0A498KAF0_MALDO</name>
<reference evidence="2 3" key="1">
    <citation type="submission" date="2018-10" db="EMBL/GenBank/DDBJ databases">
        <title>A high-quality apple genome assembly.</title>
        <authorList>
            <person name="Hu J."/>
        </authorList>
    </citation>
    <scope>NUCLEOTIDE SEQUENCE [LARGE SCALE GENOMIC DNA]</scope>
    <source>
        <strain evidence="3">cv. HFTH1</strain>
        <tissue evidence="2">Young leaf</tissue>
    </source>
</reference>
<evidence type="ECO:0000256" key="1">
    <source>
        <dbReference type="SAM" id="Phobius"/>
    </source>
</evidence>
<organism evidence="2 3">
    <name type="scientific">Malus domestica</name>
    <name type="common">Apple</name>
    <name type="synonym">Pyrus malus</name>
    <dbReference type="NCBI Taxonomy" id="3750"/>
    <lineage>
        <taxon>Eukaryota</taxon>
        <taxon>Viridiplantae</taxon>
        <taxon>Streptophyta</taxon>
        <taxon>Embryophyta</taxon>
        <taxon>Tracheophyta</taxon>
        <taxon>Spermatophyta</taxon>
        <taxon>Magnoliopsida</taxon>
        <taxon>eudicotyledons</taxon>
        <taxon>Gunneridae</taxon>
        <taxon>Pentapetalae</taxon>
        <taxon>rosids</taxon>
        <taxon>fabids</taxon>
        <taxon>Rosales</taxon>
        <taxon>Rosaceae</taxon>
        <taxon>Amygdaloideae</taxon>
        <taxon>Maleae</taxon>
        <taxon>Malus</taxon>
    </lineage>
</organism>
<evidence type="ECO:0000313" key="3">
    <source>
        <dbReference type="Proteomes" id="UP000290289"/>
    </source>
</evidence>
<keyword evidence="1" id="KW-1133">Transmembrane helix</keyword>
<feature type="transmembrane region" description="Helical" evidence="1">
    <location>
        <begin position="126"/>
        <end position="150"/>
    </location>
</feature>
<keyword evidence="1" id="KW-0812">Transmembrane</keyword>